<proteinExistence type="inferred from homology"/>
<reference evidence="6 7" key="1">
    <citation type="submission" date="2021-07" db="EMBL/GenBank/DDBJ databases">
        <title>Actinomadura sp. PM05-2 isolated from lichen.</title>
        <authorList>
            <person name="Somphong A."/>
            <person name="Phongsopitanun W."/>
            <person name="Tanasupawat S."/>
            <person name="Peongsungnone V."/>
        </authorList>
    </citation>
    <scope>NUCLEOTIDE SEQUENCE [LARGE SCALE GENOMIC DNA]</scope>
    <source>
        <strain evidence="6 7">PM05-2</strain>
    </source>
</reference>
<dbReference type="Gene3D" id="1.25.40.10">
    <property type="entry name" value="Tetratricopeptide repeat domain"/>
    <property type="match status" value="2"/>
</dbReference>
<dbReference type="InterPro" id="IPR005158">
    <property type="entry name" value="BTAD"/>
</dbReference>
<accession>A0ABS7FUF9</accession>
<evidence type="ECO:0000259" key="5">
    <source>
        <dbReference type="PROSITE" id="PS51755"/>
    </source>
</evidence>
<feature type="DNA-binding region" description="OmpR/PhoB-type" evidence="3">
    <location>
        <begin position="1"/>
        <end position="90"/>
    </location>
</feature>
<evidence type="ECO:0000256" key="3">
    <source>
        <dbReference type="PROSITE-ProRule" id="PRU01091"/>
    </source>
</evidence>
<dbReference type="InterPro" id="IPR036388">
    <property type="entry name" value="WH-like_DNA-bd_sf"/>
</dbReference>
<dbReference type="InterPro" id="IPR001867">
    <property type="entry name" value="OmpR/PhoB-type_DNA-bd"/>
</dbReference>
<dbReference type="SUPFAM" id="SSF48452">
    <property type="entry name" value="TPR-like"/>
    <property type="match status" value="2"/>
</dbReference>
<dbReference type="InterPro" id="IPR058852">
    <property type="entry name" value="HTH_77"/>
</dbReference>
<dbReference type="Pfam" id="PF03704">
    <property type="entry name" value="BTAD"/>
    <property type="match status" value="1"/>
</dbReference>
<evidence type="ECO:0000256" key="2">
    <source>
        <dbReference type="ARBA" id="ARBA00023125"/>
    </source>
</evidence>
<dbReference type="Gene3D" id="1.10.10.10">
    <property type="entry name" value="Winged helix-like DNA-binding domain superfamily/Winged helix DNA-binding domain"/>
    <property type="match status" value="1"/>
</dbReference>
<organism evidence="6 7">
    <name type="scientific">Actinomadura parmotrematis</name>
    <dbReference type="NCBI Taxonomy" id="2864039"/>
    <lineage>
        <taxon>Bacteria</taxon>
        <taxon>Bacillati</taxon>
        <taxon>Actinomycetota</taxon>
        <taxon>Actinomycetes</taxon>
        <taxon>Streptosporangiales</taxon>
        <taxon>Thermomonosporaceae</taxon>
        <taxon>Actinomadura</taxon>
    </lineage>
</organism>
<gene>
    <name evidence="6" type="ORF">K1Y72_16800</name>
</gene>
<dbReference type="SUPFAM" id="SSF52540">
    <property type="entry name" value="P-loop containing nucleoside triphosphate hydrolases"/>
    <property type="match status" value="1"/>
</dbReference>
<evidence type="ECO:0000313" key="6">
    <source>
        <dbReference type="EMBL" id="MBW8484049.1"/>
    </source>
</evidence>
<dbReference type="Pfam" id="PF13401">
    <property type="entry name" value="AAA_22"/>
    <property type="match status" value="1"/>
</dbReference>
<feature type="compositionally biased region" description="Pro residues" evidence="4">
    <location>
        <begin position="246"/>
        <end position="258"/>
    </location>
</feature>
<dbReference type="EMBL" id="JAIBOA010000010">
    <property type="protein sequence ID" value="MBW8484049.1"/>
    <property type="molecule type" value="Genomic_DNA"/>
</dbReference>
<name>A0ABS7FUF9_9ACTN</name>
<dbReference type="PANTHER" id="PTHR47691">
    <property type="entry name" value="REGULATOR-RELATED"/>
    <property type="match status" value="1"/>
</dbReference>
<dbReference type="SMART" id="SM00862">
    <property type="entry name" value="Trans_reg_C"/>
    <property type="match status" value="1"/>
</dbReference>
<evidence type="ECO:0000313" key="7">
    <source>
        <dbReference type="Proteomes" id="UP000774570"/>
    </source>
</evidence>
<feature type="domain" description="OmpR/PhoB-type" evidence="5">
    <location>
        <begin position="1"/>
        <end position="90"/>
    </location>
</feature>
<dbReference type="PANTHER" id="PTHR47691:SF3">
    <property type="entry name" value="HTH-TYPE TRANSCRIPTIONAL REGULATOR RV0890C-RELATED"/>
    <property type="match status" value="1"/>
</dbReference>
<dbReference type="PRINTS" id="PR00364">
    <property type="entry name" value="DISEASERSIST"/>
</dbReference>
<dbReference type="InterPro" id="IPR027417">
    <property type="entry name" value="P-loop_NTPase"/>
</dbReference>
<keyword evidence="7" id="KW-1185">Reference proteome</keyword>
<evidence type="ECO:0000256" key="4">
    <source>
        <dbReference type="SAM" id="MobiDB-lite"/>
    </source>
</evidence>
<dbReference type="CDD" id="cd15831">
    <property type="entry name" value="BTAD"/>
    <property type="match status" value="1"/>
</dbReference>
<dbReference type="SMART" id="SM01043">
    <property type="entry name" value="BTAD"/>
    <property type="match status" value="1"/>
</dbReference>
<dbReference type="Pfam" id="PF25872">
    <property type="entry name" value="HTH_77"/>
    <property type="match status" value="1"/>
</dbReference>
<evidence type="ECO:0000256" key="1">
    <source>
        <dbReference type="ARBA" id="ARBA00005820"/>
    </source>
</evidence>
<dbReference type="Proteomes" id="UP000774570">
    <property type="component" value="Unassembled WGS sequence"/>
</dbReference>
<comment type="similarity">
    <text evidence="1">Belongs to the AfsR/DnrI/RedD regulatory family.</text>
</comment>
<feature type="region of interest" description="Disordered" evidence="4">
    <location>
        <begin position="243"/>
        <end position="262"/>
    </location>
</feature>
<sequence length="1069" mass="113485">MRIGILGPLEVRDDQGRPVPVSGPRLRALLVRLALDPGRAVSADRLLDDLWEGAPPAGGGNALQALVSRLRSATGAALVEFGPAGYRLALDPAAVDAVAFERAVTAARAEPDPAARSAALRRALGLWRGPALADVEGAGFAAAPAARLGELRLSAAEDQMDAALAAGGGPALVPELEALTAAHPLRERPRGLLMRALYAAGRPADALRLYDDTRRELADRLGVDPSPELAAVHLAVLRRDPALTAPEPPAPEPPPPAGPRTNLPAQFTSFVGREEEGEQVRKLVREHRLVTLTGPGGAGKTRLAAEAAAPLVPETPDGVWFVPLAPLGRDDDVAAAVLAALGLVEPVRRLDGRHATAAADRLLDALAGQAPVIVLDNCEHLVEAAAVLAGRLLQAAPGVRVLATSREPLGITGESLCPVPSLPLPPAGAAPEDALRYASVRLFADRAAAVRPGFAVDAATAPHAVRIVRELDGIPLAIELAAARLRSLTVTQVAGRLGDRFRLLTAGSRTALPRHRTLRAVVDWSWDLLDDTERTVLRRLSVFSGGAAADAAAAVCGLPPVDPGDVEDVLAALVDKSLVMADGDTDVRYRLLETVRAYTGERLDEANETPRVRAAHAAFLIDLAERAEPELRDRDQLRWADRLFAERDNCTAAFRHILDTRDAAAGLRLVGALAWFWFMRDQEREAGGWAVAVNEIAGDTAPAGLEEQYALSRFTGRIVSEMTSDPGPSPEAMRAAITDVLRTVPANPRHPALVLARPIAELFVTDLPAARRELAALDGHPDPWVRAATHIFDAYLAINEGDIASAARLVELGAGGFTEIGDRWGMIVGLNARMRLAVIHGDLDAAIRLGEEAHRYAVDNISPEQSSMLLVQLAEIRAHEGDTARAREDLRKAVAQAERIGEFGDLANALVALSDIDRRAGDLAAARPLLELAHERVLPRRHRADVIGAAARTFGRLGLLAEQEGDLDAATRWHTEALESFGHEGMVDNPALAGLVTGLAAYAAASGDHERAAELVGAVDGLNGYRDRLNWDLARAEDTARNALGEDAFAAAHDRGRTITREDALALRP</sequence>
<dbReference type="Pfam" id="PF13424">
    <property type="entry name" value="TPR_12"/>
    <property type="match status" value="1"/>
</dbReference>
<protein>
    <submittedName>
        <fullName evidence="6">Tetratricopeptide repeat protein</fullName>
    </submittedName>
</protein>
<dbReference type="PROSITE" id="PS51755">
    <property type="entry name" value="OMPR_PHOB"/>
    <property type="match status" value="1"/>
</dbReference>
<keyword evidence="2 3" id="KW-0238">DNA-binding</keyword>
<dbReference type="InterPro" id="IPR016032">
    <property type="entry name" value="Sig_transdc_resp-reg_C-effctor"/>
</dbReference>
<dbReference type="Gene3D" id="3.40.50.300">
    <property type="entry name" value="P-loop containing nucleotide triphosphate hydrolases"/>
    <property type="match status" value="1"/>
</dbReference>
<dbReference type="InterPro" id="IPR049945">
    <property type="entry name" value="AAA_22"/>
</dbReference>
<dbReference type="InterPro" id="IPR011990">
    <property type="entry name" value="TPR-like_helical_dom_sf"/>
</dbReference>
<dbReference type="SUPFAM" id="SSF46894">
    <property type="entry name" value="C-terminal effector domain of the bipartite response regulators"/>
    <property type="match status" value="1"/>
</dbReference>
<comment type="caution">
    <text evidence="6">The sequence shown here is derived from an EMBL/GenBank/DDBJ whole genome shotgun (WGS) entry which is preliminary data.</text>
</comment>